<gene>
    <name evidence="17" type="ORF">GRX03_16015</name>
</gene>
<dbReference type="InterPro" id="IPR006108">
    <property type="entry name" value="3HC_DH_C"/>
</dbReference>
<proteinExistence type="inferred from homology"/>
<dbReference type="InterPro" id="IPR008927">
    <property type="entry name" value="6-PGluconate_DH-like_C_sf"/>
</dbReference>
<comment type="subunit">
    <text evidence="5">Monomer.</text>
</comment>
<evidence type="ECO:0000256" key="6">
    <source>
        <dbReference type="ARBA" id="ARBA00022832"/>
    </source>
</evidence>
<evidence type="ECO:0000256" key="9">
    <source>
        <dbReference type="ARBA" id="ARBA00023098"/>
    </source>
</evidence>
<dbReference type="GO" id="GO:0070403">
    <property type="term" value="F:NAD+ binding"/>
    <property type="evidence" value="ECO:0007669"/>
    <property type="project" value="InterPro"/>
</dbReference>
<keyword evidence="6" id="KW-0276">Fatty acid metabolism</keyword>
<evidence type="ECO:0000256" key="8">
    <source>
        <dbReference type="ARBA" id="ARBA00023027"/>
    </source>
</evidence>
<dbReference type="Gene3D" id="3.90.226.10">
    <property type="entry name" value="2-enoyl-CoA Hydratase, Chain A, domain 1"/>
    <property type="match status" value="1"/>
</dbReference>
<dbReference type="FunFam" id="3.40.50.720:FF:000009">
    <property type="entry name" value="Fatty oxidation complex, alpha subunit"/>
    <property type="match status" value="1"/>
</dbReference>
<protein>
    <submittedName>
        <fullName evidence="17">3-hydroxybutyryl-CoA dehydrogenase</fullName>
    </submittedName>
</protein>
<feature type="domain" description="3-hydroxyacyl-CoA dehydrogenase NAD binding" evidence="16">
    <location>
        <begin position="8"/>
        <end position="187"/>
    </location>
</feature>
<evidence type="ECO:0000259" key="16">
    <source>
        <dbReference type="Pfam" id="PF02737"/>
    </source>
</evidence>
<feature type="domain" description="3-hydroxyacyl-CoA dehydrogenase C-terminal" evidence="15">
    <location>
        <begin position="190"/>
        <end position="278"/>
    </location>
</feature>
<dbReference type="Pfam" id="PF00725">
    <property type="entry name" value="3HCDH"/>
    <property type="match status" value="2"/>
</dbReference>
<dbReference type="Pfam" id="PF02737">
    <property type="entry name" value="3HCDH_N"/>
    <property type="match status" value="1"/>
</dbReference>
<evidence type="ECO:0000256" key="12">
    <source>
        <dbReference type="ARBA" id="ARBA00023239"/>
    </source>
</evidence>
<evidence type="ECO:0000256" key="4">
    <source>
        <dbReference type="ARBA" id="ARBA00008750"/>
    </source>
</evidence>
<evidence type="ECO:0000256" key="1">
    <source>
        <dbReference type="ARBA" id="ARBA00004275"/>
    </source>
</evidence>
<keyword evidence="7" id="KW-0560">Oxidoreductase</keyword>
<name>A0A6B0T4W5_9EURY</name>
<comment type="caution">
    <text evidence="17">The sequence shown here is derived from an EMBL/GenBank/DDBJ whole genome shotgun (WGS) entry which is preliminary data.</text>
</comment>
<evidence type="ECO:0000313" key="17">
    <source>
        <dbReference type="EMBL" id="MXR53104.1"/>
    </source>
</evidence>
<dbReference type="GO" id="GO:0004300">
    <property type="term" value="F:enoyl-CoA hydratase activity"/>
    <property type="evidence" value="ECO:0007669"/>
    <property type="project" value="UniProtKB-ARBA"/>
</dbReference>
<keyword evidence="13" id="KW-0511">Multifunctional enzyme</keyword>
<keyword evidence="11" id="KW-0413">Isomerase</keyword>
<accession>A0A6B0T4W5</accession>
<comment type="subcellular location">
    <subcellularLocation>
        <location evidence="1">Peroxisome</location>
    </subcellularLocation>
</comment>
<dbReference type="InterPro" id="IPR013328">
    <property type="entry name" value="6PGD_dom2"/>
</dbReference>
<dbReference type="UniPathway" id="UPA00659"/>
<evidence type="ECO:0000256" key="2">
    <source>
        <dbReference type="ARBA" id="ARBA00005005"/>
    </source>
</evidence>
<dbReference type="SUPFAM" id="SSF52096">
    <property type="entry name" value="ClpP/crotonase"/>
    <property type="match status" value="1"/>
</dbReference>
<dbReference type="CDD" id="cd06558">
    <property type="entry name" value="crotonase-like"/>
    <property type="match status" value="1"/>
</dbReference>
<dbReference type="GO" id="GO:0003857">
    <property type="term" value="F:(3S)-3-hydroxyacyl-CoA dehydrogenase (NAD+) activity"/>
    <property type="evidence" value="ECO:0007669"/>
    <property type="project" value="TreeGrafter"/>
</dbReference>
<evidence type="ECO:0000256" key="13">
    <source>
        <dbReference type="ARBA" id="ARBA00023268"/>
    </source>
</evidence>
<dbReference type="Gene3D" id="1.10.1040.10">
    <property type="entry name" value="N-(1-d-carboxylethyl)-l-norvaline Dehydrogenase, domain 2"/>
    <property type="match status" value="2"/>
</dbReference>
<reference evidence="17 18" key="1">
    <citation type="submission" date="2019-12" db="EMBL/GenBank/DDBJ databases">
        <title>Isolation and characterization of three novel carbon monoxide-oxidizing members of Halobacteria from salione crusts and soils.</title>
        <authorList>
            <person name="Myers M.R."/>
            <person name="King G.M."/>
        </authorList>
    </citation>
    <scope>NUCLEOTIDE SEQUENCE [LARGE SCALE GENOMIC DNA]</scope>
    <source>
        <strain evidence="17 18">WSH3</strain>
    </source>
</reference>
<dbReference type="SUPFAM" id="SSF51735">
    <property type="entry name" value="NAD(P)-binding Rossmann-fold domains"/>
    <property type="match status" value="1"/>
</dbReference>
<dbReference type="Proteomes" id="UP000466535">
    <property type="component" value="Unassembled WGS sequence"/>
</dbReference>
<keyword evidence="9" id="KW-0443">Lipid metabolism</keyword>
<evidence type="ECO:0000313" key="18">
    <source>
        <dbReference type="Proteomes" id="UP000466535"/>
    </source>
</evidence>
<dbReference type="PANTHER" id="PTHR23309">
    <property type="entry name" value="3-HYDROXYACYL-COA DEHYROGENASE"/>
    <property type="match status" value="1"/>
</dbReference>
<evidence type="ECO:0000256" key="11">
    <source>
        <dbReference type="ARBA" id="ARBA00023235"/>
    </source>
</evidence>
<comment type="similarity">
    <text evidence="3 14">Belongs to the enoyl-CoA hydratase/isomerase family.</text>
</comment>
<dbReference type="PANTHER" id="PTHR23309:SF49">
    <property type="entry name" value="PEROXISOMAL BIFUNCTIONAL ENZYME"/>
    <property type="match status" value="1"/>
</dbReference>
<keyword evidence="10" id="KW-0576">Peroxisome</keyword>
<dbReference type="InterPro" id="IPR014748">
    <property type="entry name" value="Enoyl-CoA_hydra_C"/>
</dbReference>
<evidence type="ECO:0000256" key="7">
    <source>
        <dbReference type="ARBA" id="ARBA00023002"/>
    </source>
</evidence>
<keyword evidence="12" id="KW-0456">Lyase</keyword>
<dbReference type="InterPro" id="IPR006176">
    <property type="entry name" value="3-OHacyl-CoA_DH_NAD-bd"/>
</dbReference>
<evidence type="ECO:0000259" key="15">
    <source>
        <dbReference type="Pfam" id="PF00725"/>
    </source>
</evidence>
<sequence length="656" mass="71397">MTIDSIDTVTVLGAGSMGHGITEVVALAGYDVTMRDIEEDIVQDGYEDIEWSLDKLDEKGLIDQEPEEVLDRISTTVDLEDAVTGADMVIEAAPEQMDLKKDIFGDLDEMADEDALLASNTSSLSITEIASATDRPDKVVGLHFFNPPVQMDLVEVIYGDETTDATAEQAYEFIESIDKTPIYVRKDVQGFVVNTVLGPFSGEAAWMVSEGLAEIKEADASMTQRGYPMGPFELSDMTGIDIGYHVRKEAGMPIPPIVQEKVDADELGQKTGKGYYDYEDGDGADYEPSDASDDFDWLRIESVIVNRAAELIENDVATAEAIDTGLRLGAGFPEGPCRRADKTGLDTIVEKLEELDEEYGDEHGEGRYEPSQYLLDLVEEGHTGRDAGKGFFEYESGDGPGDYHTINYELHDDGLLEIELDRPAQLNALSPDLMDAIVDLLDSVDDEEVRAVTFEGAGDRAFCAGADVTAFSDSDPAKDSEPTEVFTAVAEYPRPTLAKIDGFCLGGGLELALACDLRIATEDSSFGFPEIDLGLLPGGGGTQRTIRNLSDARAKELVFRGEHISAERAQDWGLINRAVSGEEYEETVEEFVDDLVNGPPIALRKAKRVMNEGADQDLDAGLEMESQAFGLLLTTDDMMEGVAAFSADREPEFEGE</sequence>
<dbReference type="GO" id="GO:0016853">
    <property type="term" value="F:isomerase activity"/>
    <property type="evidence" value="ECO:0007669"/>
    <property type="project" value="UniProtKB-KW"/>
</dbReference>
<organism evidence="17 18">
    <name type="scientific">Halovenus carboxidivorans</name>
    <dbReference type="NCBI Taxonomy" id="2692199"/>
    <lineage>
        <taxon>Archaea</taxon>
        <taxon>Methanobacteriati</taxon>
        <taxon>Methanobacteriota</taxon>
        <taxon>Stenosarchaea group</taxon>
        <taxon>Halobacteria</taxon>
        <taxon>Halobacteriales</taxon>
        <taxon>Haloarculaceae</taxon>
        <taxon>Halovenus</taxon>
    </lineage>
</organism>
<dbReference type="InterPro" id="IPR018376">
    <property type="entry name" value="Enoyl-CoA_hyd/isom_CS"/>
</dbReference>
<dbReference type="Gene3D" id="3.40.50.720">
    <property type="entry name" value="NAD(P)-binding Rossmann-like Domain"/>
    <property type="match status" value="1"/>
</dbReference>
<dbReference type="Gene3D" id="1.10.12.10">
    <property type="entry name" value="Lyase 2-enoyl-coa Hydratase, Chain A, domain 2"/>
    <property type="match status" value="1"/>
</dbReference>
<keyword evidence="18" id="KW-1185">Reference proteome</keyword>
<dbReference type="AlphaFoldDB" id="A0A6B0T4W5"/>
<evidence type="ECO:0000256" key="3">
    <source>
        <dbReference type="ARBA" id="ARBA00005254"/>
    </source>
</evidence>
<dbReference type="RefSeq" id="WP_368278590.1">
    <property type="nucleotide sequence ID" value="NZ_WUUT01000008.1"/>
</dbReference>
<dbReference type="FunFam" id="1.10.12.10:FF:000001">
    <property type="entry name" value="Probable enoyl-CoA hydratase, mitochondrial"/>
    <property type="match status" value="1"/>
</dbReference>
<evidence type="ECO:0000256" key="10">
    <source>
        <dbReference type="ARBA" id="ARBA00023140"/>
    </source>
</evidence>
<dbReference type="InterPro" id="IPR001753">
    <property type="entry name" value="Enoyl-CoA_hydra/iso"/>
</dbReference>
<dbReference type="Pfam" id="PF00378">
    <property type="entry name" value="ECH_1"/>
    <property type="match status" value="1"/>
</dbReference>
<comment type="pathway">
    <text evidence="2">Lipid metabolism; fatty acid beta-oxidation.</text>
</comment>
<dbReference type="InterPro" id="IPR029045">
    <property type="entry name" value="ClpP/crotonase-like_dom_sf"/>
</dbReference>
<evidence type="ECO:0000256" key="5">
    <source>
        <dbReference type="ARBA" id="ARBA00011245"/>
    </source>
</evidence>
<dbReference type="EMBL" id="WUUT01000008">
    <property type="protein sequence ID" value="MXR53104.1"/>
    <property type="molecule type" value="Genomic_DNA"/>
</dbReference>
<dbReference type="GO" id="GO:0006635">
    <property type="term" value="P:fatty acid beta-oxidation"/>
    <property type="evidence" value="ECO:0007669"/>
    <property type="project" value="UniProtKB-UniPathway"/>
</dbReference>
<feature type="domain" description="3-hydroxyacyl-CoA dehydrogenase C-terminal" evidence="15">
    <location>
        <begin position="299"/>
        <end position="394"/>
    </location>
</feature>
<comment type="similarity">
    <text evidence="4">In the N-terminal section; belongs to the enoyl-CoA hydratase/isomerase family.</text>
</comment>
<keyword evidence="8" id="KW-0520">NAD</keyword>
<dbReference type="PROSITE" id="PS00166">
    <property type="entry name" value="ENOYL_COA_HYDRATASE"/>
    <property type="match status" value="1"/>
</dbReference>
<dbReference type="SUPFAM" id="SSF48179">
    <property type="entry name" value="6-phosphogluconate dehydrogenase C-terminal domain-like"/>
    <property type="match status" value="2"/>
</dbReference>
<evidence type="ECO:0000256" key="14">
    <source>
        <dbReference type="RuleBase" id="RU003707"/>
    </source>
</evidence>
<dbReference type="InterPro" id="IPR036291">
    <property type="entry name" value="NAD(P)-bd_dom_sf"/>
</dbReference>